<dbReference type="Pfam" id="PF22621">
    <property type="entry name" value="CurL-like_PKS_C"/>
    <property type="match status" value="1"/>
</dbReference>
<dbReference type="NCBIfam" id="TIGR04532">
    <property type="entry name" value="PT_fungal_PKS"/>
    <property type="match status" value="1"/>
</dbReference>
<name>A0AAN7Z808_9PEZI</name>
<evidence type="ECO:0000256" key="4">
    <source>
        <dbReference type="PROSITE-ProRule" id="PRU01363"/>
    </source>
</evidence>
<dbReference type="InterPro" id="IPR018201">
    <property type="entry name" value="Ketoacyl_synth_AS"/>
</dbReference>
<dbReference type="Proteomes" id="UP001305414">
    <property type="component" value="Unassembled WGS sequence"/>
</dbReference>
<feature type="active site" description="Proton acceptor; for dehydratase activity" evidence="4">
    <location>
        <position position="1382"/>
    </location>
</feature>
<feature type="domain" description="PKS/mFAS DH" evidence="7">
    <location>
        <begin position="1350"/>
        <end position="1669"/>
    </location>
</feature>
<dbReference type="GO" id="GO:0004315">
    <property type="term" value="F:3-oxoacyl-[acyl-carrier-protein] synthase activity"/>
    <property type="evidence" value="ECO:0007669"/>
    <property type="project" value="InterPro"/>
</dbReference>
<gene>
    <name evidence="8" type="ORF">RRF57_009676</name>
</gene>
<dbReference type="InterPro" id="IPR020806">
    <property type="entry name" value="PKS_PP-bd"/>
</dbReference>
<dbReference type="InterPro" id="IPR016036">
    <property type="entry name" value="Malonyl_transacylase_ACP-bd"/>
</dbReference>
<dbReference type="GO" id="GO:0004312">
    <property type="term" value="F:fatty acid synthase activity"/>
    <property type="evidence" value="ECO:0007669"/>
    <property type="project" value="TreeGrafter"/>
</dbReference>
<accession>A0AAN7Z808</accession>
<dbReference type="PROSITE" id="PS52004">
    <property type="entry name" value="KS3_2"/>
    <property type="match status" value="1"/>
</dbReference>
<dbReference type="GO" id="GO:0006633">
    <property type="term" value="P:fatty acid biosynthetic process"/>
    <property type="evidence" value="ECO:0007669"/>
    <property type="project" value="InterPro"/>
</dbReference>
<keyword evidence="9" id="KW-1185">Reference proteome</keyword>
<dbReference type="PROSITE" id="PS00606">
    <property type="entry name" value="KS3_1"/>
    <property type="match status" value="1"/>
</dbReference>
<dbReference type="PROSITE" id="PS50075">
    <property type="entry name" value="CARRIER"/>
    <property type="match status" value="1"/>
</dbReference>
<dbReference type="InterPro" id="IPR016039">
    <property type="entry name" value="Thiolase-like"/>
</dbReference>
<evidence type="ECO:0000259" key="6">
    <source>
        <dbReference type="PROSITE" id="PS52004"/>
    </source>
</evidence>
<keyword evidence="1" id="KW-0596">Phosphopantetheine</keyword>
<evidence type="ECO:0000256" key="2">
    <source>
        <dbReference type="ARBA" id="ARBA00022553"/>
    </source>
</evidence>
<dbReference type="SUPFAM" id="SSF52151">
    <property type="entry name" value="FabD/lysophospholipase-like"/>
    <property type="match status" value="1"/>
</dbReference>
<dbReference type="InterPro" id="IPR014043">
    <property type="entry name" value="Acyl_transferase_dom"/>
</dbReference>
<dbReference type="Pfam" id="PF00550">
    <property type="entry name" value="PP-binding"/>
    <property type="match status" value="1"/>
</dbReference>
<dbReference type="FunFam" id="3.40.47.10:FF:000031">
    <property type="entry name" value="Sterigmatocystin biosynthesis polyketide synthase"/>
    <property type="match status" value="1"/>
</dbReference>
<comment type="caution">
    <text evidence="8">The sequence shown here is derived from an EMBL/GenBank/DDBJ whole genome shotgun (WGS) entry which is preliminary data.</text>
</comment>
<dbReference type="Pfam" id="PF00109">
    <property type="entry name" value="ketoacyl-synt"/>
    <property type="match status" value="1"/>
</dbReference>
<keyword evidence="2" id="KW-0597">Phosphoprotein</keyword>
<feature type="domain" description="Ketosynthase family 3 (KS3)" evidence="6">
    <location>
        <begin position="395"/>
        <end position="843"/>
    </location>
</feature>
<dbReference type="Pfam" id="PF02801">
    <property type="entry name" value="Ketoacyl-synt_C"/>
    <property type="match status" value="1"/>
</dbReference>
<dbReference type="GO" id="GO:0044550">
    <property type="term" value="P:secondary metabolite biosynthetic process"/>
    <property type="evidence" value="ECO:0007669"/>
    <property type="project" value="TreeGrafter"/>
</dbReference>
<feature type="domain" description="Carrier" evidence="5">
    <location>
        <begin position="1752"/>
        <end position="1829"/>
    </location>
</feature>
<evidence type="ECO:0000259" key="7">
    <source>
        <dbReference type="PROSITE" id="PS52019"/>
    </source>
</evidence>
<dbReference type="EMBL" id="JAWHQM010000037">
    <property type="protein sequence ID" value="KAK5633962.1"/>
    <property type="molecule type" value="Genomic_DNA"/>
</dbReference>
<dbReference type="PROSITE" id="PS52019">
    <property type="entry name" value="PKS_MFAS_DH"/>
    <property type="match status" value="1"/>
</dbReference>
<dbReference type="Gene3D" id="3.30.70.3290">
    <property type="match status" value="1"/>
</dbReference>
<dbReference type="InterPro" id="IPR014030">
    <property type="entry name" value="Ketoacyl_synth_N"/>
</dbReference>
<dbReference type="Gene3D" id="3.10.129.110">
    <property type="entry name" value="Polyketide synthase dehydratase"/>
    <property type="match status" value="1"/>
</dbReference>
<dbReference type="InterPro" id="IPR030918">
    <property type="entry name" value="PT_fungal_PKS"/>
</dbReference>
<dbReference type="InterPro" id="IPR050091">
    <property type="entry name" value="PKS_NRPS_Biosynth_Enz"/>
</dbReference>
<protein>
    <recommendedName>
        <fullName evidence="10">Carrier domain-containing protein</fullName>
    </recommendedName>
</protein>
<dbReference type="InterPro" id="IPR001227">
    <property type="entry name" value="Ac_transferase_dom_sf"/>
</dbReference>
<dbReference type="Gene3D" id="3.40.366.10">
    <property type="entry name" value="Malonyl-Coenzyme A Acyl Carrier Protein, domain 2"/>
    <property type="match status" value="2"/>
</dbReference>
<dbReference type="PANTHER" id="PTHR43775:SF37">
    <property type="entry name" value="SI:DKEY-61P9.11"/>
    <property type="match status" value="1"/>
</dbReference>
<proteinExistence type="predicted"/>
<evidence type="ECO:0000256" key="3">
    <source>
        <dbReference type="ARBA" id="ARBA00022679"/>
    </source>
</evidence>
<evidence type="ECO:0000313" key="8">
    <source>
        <dbReference type="EMBL" id="KAK5633962.1"/>
    </source>
</evidence>
<sequence length="1830" mass="198559">MRLVYFSNEFPHDNLLSLLRLLLQHSKDRRHPILARFVNEATHGIRDEVRQLPHALRSQIPPFESILDFAGFDNLRQGGSLCESINGVLLCVVEIGAYIGHYENFPPEHDSSVAGTSLAGLGIGLLATIAIAIASDVSSIPIAGAQVIRQAFRLGVLVDQAAANLQPRDPADTSTPDSWAYVLPEVTPDAVQQELDSIYRREYTPTASKIFISATSTSSVTISGPPSRLKALFRTSDFFRDRKFFSLPVYGGLCHARHIYNEANVRHIVHTPSMKALDADTRFLPRVSVYSTSTGKPFPANSTIGLFECVIDEILTQPIYWDRVVDSVVQQAQALGVGHYNVHIFRPSVPAHDLKSALENRVQNMSASTTELIPWVYDATEQSPGGTWGLSGAAQSKIAIVGMSCRMPGGATDTESFWKLLESGLDVHRKIPPDRFDVDSHFDPTGKRVNTSHTPYGCFIDEPGLFDAPFFNMSPREAQQTDPMQRLAIVTAYEALERAGYVVLIRLLENRTAATRLERIGTFYGQASDDYREVNTAQEIGTYFIPGGCRAFGPGRINYFFKFAGPSYSIDSACSSSLATIQMVPQQSACSALWNGELDTAVVGGMNVLTNSDAFAGLSHGHFLSKTPNACKTWDSEADGYCRADGVASLVMKRLQDAEADNDNILGVITSAATNHSAQAISITHPHAGHQAYLGRLILGRAGVDPLDVGYVEMHGTGTQAGDAEEIQSVTDVYAPATAGKRRGNMNPLYIGAVKANVGHGEAAAGVTALVKVLLMLQKNAIPPHVGIKNRLNPKFPKDMDRRNVHIPYQRVEWPRPPSGKKRIAVVNNFSAAGGNTSLLVEDGPQQDASRYQNTDPRPSHVIAVSAKSKVSLRGNINRLLGYLGSEGSNLSTLAHLSYTTTARRYHHNYRVALVASELAQVKNHLESVLTSVDTHKPIACNDEPPSIAFTFTGQGASYKSYCLELWHECPTFRDHIVLLDSLAQGQGFSSILPVLDGSHARDYVHPATTSQLALVCIQMALVKYWASLGIRPDLVAGHSLGEYAALNAAGVLSASDVIFLVGSRARMLEHQTKAGSHRMVAVRASTTDIEAALAAPGAPFEVACINGPNETVISGSVAEMEAATPLLEAAGYKCFSLDVPFAFHSSQMDPVLEEFLNLAASSVIFQPPQLPIVSSLLAKVVFDEKSVNASYLARATRETCNFKGGLEDARNIGTIDDDTIWMEIGPHLVCGGFVKSTLGPSRLIVPTFRRGENNWTTLAHSLASLHCAGVKIEWSEFHSPFEKGLRLLDLPTYAWNDKTYWLQYNGDWALTKGNHFYDEEKGIGAYANSKTVGVLAPSPGSSLCTSTVQCVMEETFSDDAGTVLVQSDLSQPGFRAAAWGHKMNGCGVVTSSIHADIAYTLGGYLYKRLRQKGGDPPDINIIDLHVSKGLVVNHDANKQQLIQVRITTDDIDLGMARMTWWNVQDGQRQEEPFATATLLYGTAKSWLASWKPMKHLVQGRIEALDKLAEAGVASSLSNRMAYLLFANLVHYASVYRGMQTVVLNGLEAYADVTLTTSSDDDTSGGHHSGIFTVPPHFIDSVAHLAGFIMNGSDALDTDAKYAVTPGWQSMRFAKPLVAGGKYVSYVKMIPGEEDPSVYFGDVYVLQDGEIVGMVGGIQFRRYPRILLPRFFSAPDDAKAPPVAHANVNSSSGNHNVSAVAQPIPNPTPLPSIKSPTESTTVAPSLVKPNDTATKTNVIKVNEAADAEPGLVTADTTTAKAIQLIAEEAAIETADLVDEARFGDLGVDSLMSLVIAEKFRQQLGVVVNGSLFLEYPTIGHLRSWLDEYYS</sequence>
<dbReference type="InterPro" id="IPR036736">
    <property type="entry name" value="ACP-like_sf"/>
</dbReference>
<dbReference type="FunFam" id="1.10.1200.10:FF:000011">
    <property type="entry name" value="Sterigmatocystin biosynthesis polyketide synthase"/>
    <property type="match status" value="1"/>
</dbReference>
<dbReference type="SUPFAM" id="SSF53901">
    <property type="entry name" value="Thiolase-like"/>
    <property type="match status" value="1"/>
</dbReference>
<evidence type="ECO:0000313" key="9">
    <source>
        <dbReference type="Proteomes" id="UP001305414"/>
    </source>
</evidence>
<dbReference type="InterPro" id="IPR020841">
    <property type="entry name" value="PKS_Beta-ketoAc_synthase_dom"/>
</dbReference>
<feature type="region of interest" description="C-terminal hotdog fold" evidence="4">
    <location>
        <begin position="1513"/>
        <end position="1669"/>
    </location>
</feature>
<evidence type="ECO:0000259" key="5">
    <source>
        <dbReference type="PROSITE" id="PS50075"/>
    </source>
</evidence>
<dbReference type="PANTHER" id="PTHR43775">
    <property type="entry name" value="FATTY ACID SYNTHASE"/>
    <property type="match status" value="1"/>
</dbReference>
<dbReference type="FunFam" id="3.10.129.110:FF:000001">
    <property type="entry name" value="Sterigmatocystin biosynthesis polyketide synthase"/>
    <property type="match status" value="1"/>
</dbReference>
<dbReference type="SUPFAM" id="SSF55048">
    <property type="entry name" value="Probable ACP-binding domain of malonyl-CoA ACP transacylase"/>
    <property type="match status" value="1"/>
</dbReference>
<feature type="region of interest" description="N-terminal hotdog fold" evidence="4">
    <location>
        <begin position="1350"/>
        <end position="1491"/>
    </location>
</feature>
<organism evidence="8 9">
    <name type="scientific">Xylaria bambusicola</name>
    <dbReference type="NCBI Taxonomy" id="326684"/>
    <lineage>
        <taxon>Eukaryota</taxon>
        <taxon>Fungi</taxon>
        <taxon>Dikarya</taxon>
        <taxon>Ascomycota</taxon>
        <taxon>Pezizomycotina</taxon>
        <taxon>Sordariomycetes</taxon>
        <taxon>Xylariomycetidae</taxon>
        <taxon>Xylariales</taxon>
        <taxon>Xylariaceae</taxon>
        <taxon>Xylaria</taxon>
    </lineage>
</organism>
<reference evidence="8 9" key="1">
    <citation type="submission" date="2023-10" db="EMBL/GenBank/DDBJ databases">
        <title>Draft genome sequence of Xylaria bambusicola isolate GMP-LS, the root and basal stem rot pathogen of sugarcane in Indonesia.</title>
        <authorList>
            <person name="Selvaraj P."/>
            <person name="Muralishankar V."/>
            <person name="Muruganantham S."/>
            <person name="Sp S."/>
            <person name="Haryani S."/>
            <person name="Lau K.J.X."/>
            <person name="Naqvi N.I."/>
        </authorList>
    </citation>
    <scope>NUCLEOTIDE SEQUENCE [LARGE SCALE GENOMIC DNA]</scope>
    <source>
        <strain evidence="8">GMP-LS</strain>
    </source>
</reference>
<dbReference type="SMART" id="SM00825">
    <property type="entry name" value="PKS_KS"/>
    <property type="match status" value="1"/>
</dbReference>
<dbReference type="GO" id="GO:0031177">
    <property type="term" value="F:phosphopantetheine binding"/>
    <property type="evidence" value="ECO:0007669"/>
    <property type="project" value="InterPro"/>
</dbReference>
<dbReference type="CDD" id="cd00833">
    <property type="entry name" value="PKS"/>
    <property type="match status" value="1"/>
</dbReference>
<dbReference type="InterPro" id="IPR032088">
    <property type="entry name" value="SAT"/>
</dbReference>
<feature type="active site" description="Proton donor; for dehydratase activity" evidence="4">
    <location>
        <position position="1580"/>
    </location>
</feature>
<dbReference type="Pfam" id="PF00698">
    <property type="entry name" value="Acyl_transf_1"/>
    <property type="match status" value="1"/>
</dbReference>
<dbReference type="FunFam" id="3.40.366.10:FF:000017">
    <property type="entry name" value="Non-reducing polyketide synthase aptA"/>
    <property type="match status" value="1"/>
</dbReference>
<evidence type="ECO:0008006" key="10">
    <source>
        <dbReference type="Google" id="ProtNLM"/>
    </source>
</evidence>
<dbReference type="InterPro" id="IPR009081">
    <property type="entry name" value="PP-bd_ACP"/>
</dbReference>
<dbReference type="Pfam" id="PF16073">
    <property type="entry name" value="SAT"/>
    <property type="match status" value="1"/>
</dbReference>
<dbReference type="InterPro" id="IPR042104">
    <property type="entry name" value="PKS_dehydratase_sf"/>
</dbReference>
<keyword evidence="3" id="KW-0808">Transferase</keyword>
<dbReference type="SMART" id="SM00823">
    <property type="entry name" value="PKS_PP"/>
    <property type="match status" value="1"/>
</dbReference>
<dbReference type="SUPFAM" id="SSF47336">
    <property type="entry name" value="ACP-like"/>
    <property type="match status" value="1"/>
</dbReference>
<dbReference type="SMART" id="SM00827">
    <property type="entry name" value="PKS_AT"/>
    <property type="match status" value="1"/>
</dbReference>
<evidence type="ECO:0000256" key="1">
    <source>
        <dbReference type="ARBA" id="ARBA00022450"/>
    </source>
</evidence>
<dbReference type="Gene3D" id="3.40.47.10">
    <property type="match status" value="1"/>
</dbReference>
<dbReference type="InterPro" id="IPR049900">
    <property type="entry name" value="PKS_mFAS_DH"/>
</dbReference>
<dbReference type="Gene3D" id="1.10.1200.10">
    <property type="entry name" value="ACP-like"/>
    <property type="match status" value="1"/>
</dbReference>
<dbReference type="InterPro" id="IPR016035">
    <property type="entry name" value="Acyl_Trfase/lysoPLipase"/>
</dbReference>
<dbReference type="InterPro" id="IPR014031">
    <property type="entry name" value="Ketoacyl_synth_C"/>
</dbReference>